<dbReference type="AlphaFoldDB" id="A0A6S7KIW2"/>
<organism evidence="2 3">
    <name type="scientific">Paramuricea clavata</name>
    <name type="common">Red gorgonian</name>
    <name type="synonym">Violescent sea-whip</name>
    <dbReference type="NCBI Taxonomy" id="317549"/>
    <lineage>
        <taxon>Eukaryota</taxon>
        <taxon>Metazoa</taxon>
        <taxon>Cnidaria</taxon>
        <taxon>Anthozoa</taxon>
        <taxon>Octocorallia</taxon>
        <taxon>Malacalcyonacea</taxon>
        <taxon>Plexauridae</taxon>
        <taxon>Paramuricea</taxon>
    </lineage>
</organism>
<reference evidence="2" key="1">
    <citation type="submission" date="2020-04" db="EMBL/GenBank/DDBJ databases">
        <authorList>
            <person name="Alioto T."/>
            <person name="Alioto T."/>
            <person name="Gomez Garrido J."/>
        </authorList>
    </citation>
    <scope>NUCLEOTIDE SEQUENCE</scope>
    <source>
        <strain evidence="2">A484AB</strain>
    </source>
</reference>
<gene>
    <name evidence="2" type="ORF">PACLA_8A076663</name>
</gene>
<accession>A0A6S7KIW2</accession>
<keyword evidence="3" id="KW-1185">Reference proteome</keyword>
<dbReference type="Proteomes" id="UP001152795">
    <property type="component" value="Unassembled WGS sequence"/>
</dbReference>
<dbReference type="EMBL" id="CACRXK020029341">
    <property type="protein sequence ID" value="CAB4042030.1"/>
    <property type="molecule type" value="Genomic_DNA"/>
</dbReference>
<feature type="region of interest" description="Disordered" evidence="1">
    <location>
        <begin position="1"/>
        <end position="60"/>
    </location>
</feature>
<protein>
    <submittedName>
        <fullName evidence="2">Uncharacterized protein</fullName>
    </submittedName>
</protein>
<feature type="compositionally biased region" description="Basic and acidic residues" evidence="1">
    <location>
        <begin position="7"/>
        <end position="32"/>
    </location>
</feature>
<sequence length="60" mass="6705">MASFMGETREASGEKKPQEEDSKPSKVSEPTKESVWIMETEPHGRSVTKKPGNDNQNNEV</sequence>
<name>A0A6S7KIW2_PARCT</name>
<proteinExistence type="predicted"/>
<evidence type="ECO:0000313" key="2">
    <source>
        <dbReference type="EMBL" id="CAB4042030.1"/>
    </source>
</evidence>
<evidence type="ECO:0000256" key="1">
    <source>
        <dbReference type="SAM" id="MobiDB-lite"/>
    </source>
</evidence>
<comment type="caution">
    <text evidence="2">The sequence shown here is derived from an EMBL/GenBank/DDBJ whole genome shotgun (WGS) entry which is preliminary data.</text>
</comment>
<evidence type="ECO:0000313" key="3">
    <source>
        <dbReference type="Proteomes" id="UP001152795"/>
    </source>
</evidence>